<accession>A0A9D3XUN9</accession>
<feature type="compositionally biased region" description="Low complexity" evidence="1">
    <location>
        <begin position="33"/>
        <end position="46"/>
    </location>
</feature>
<organism evidence="2 3">
    <name type="scientific">Mauremys mutica</name>
    <name type="common">yellowpond turtle</name>
    <dbReference type="NCBI Taxonomy" id="74926"/>
    <lineage>
        <taxon>Eukaryota</taxon>
        <taxon>Metazoa</taxon>
        <taxon>Chordata</taxon>
        <taxon>Craniata</taxon>
        <taxon>Vertebrata</taxon>
        <taxon>Euteleostomi</taxon>
        <taxon>Archelosauria</taxon>
        <taxon>Testudinata</taxon>
        <taxon>Testudines</taxon>
        <taxon>Cryptodira</taxon>
        <taxon>Durocryptodira</taxon>
        <taxon>Testudinoidea</taxon>
        <taxon>Geoemydidae</taxon>
        <taxon>Geoemydinae</taxon>
        <taxon>Mauremys</taxon>
    </lineage>
</organism>
<feature type="compositionally biased region" description="Low complexity" evidence="1">
    <location>
        <begin position="113"/>
        <end position="123"/>
    </location>
</feature>
<evidence type="ECO:0000313" key="2">
    <source>
        <dbReference type="EMBL" id="KAH1185630.1"/>
    </source>
</evidence>
<evidence type="ECO:0000313" key="3">
    <source>
        <dbReference type="Proteomes" id="UP000827986"/>
    </source>
</evidence>
<reference evidence="2" key="1">
    <citation type="submission" date="2021-09" db="EMBL/GenBank/DDBJ databases">
        <title>The genome of Mauremys mutica provides insights into the evolution of semi-aquatic lifestyle.</title>
        <authorList>
            <person name="Gong S."/>
            <person name="Gao Y."/>
        </authorList>
    </citation>
    <scope>NUCLEOTIDE SEQUENCE</scope>
    <source>
        <strain evidence="2">MM-2020</strain>
        <tissue evidence="2">Muscle</tissue>
    </source>
</reference>
<protein>
    <submittedName>
        <fullName evidence="2">Uncharacterized protein</fullName>
    </submittedName>
</protein>
<name>A0A9D3XUN9_9SAUR</name>
<sequence length="123" mass="12930">MRAGSDTAAEAGEERPGPAPGALRRRRGGEVTAPWPGSEAPPAASPSRERNNGAKGRKRGGAPVTPAPPPPPPPVHRRSTYPPPEPGAKLQRLARCGDWRARRTRARPPRPSRLPALGAAGPR</sequence>
<feature type="compositionally biased region" description="Pro residues" evidence="1">
    <location>
        <begin position="65"/>
        <end position="74"/>
    </location>
</feature>
<dbReference type="Proteomes" id="UP000827986">
    <property type="component" value="Unassembled WGS sequence"/>
</dbReference>
<dbReference type="AlphaFoldDB" id="A0A9D3XUN9"/>
<gene>
    <name evidence="2" type="ORF">KIL84_018379</name>
</gene>
<evidence type="ECO:0000256" key="1">
    <source>
        <dbReference type="SAM" id="MobiDB-lite"/>
    </source>
</evidence>
<proteinExistence type="predicted"/>
<dbReference type="EMBL" id="JAHDVG010000463">
    <property type="protein sequence ID" value="KAH1185630.1"/>
    <property type="molecule type" value="Genomic_DNA"/>
</dbReference>
<keyword evidence="3" id="KW-1185">Reference proteome</keyword>
<feature type="region of interest" description="Disordered" evidence="1">
    <location>
        <begin position="1"/>
        <end position="123"/>
    </location>
</feature>
<comment type="caution">
    <text evidence="2">The sequence shown here is derived from an EMBL/GenBank/DDBJ whole genome shotgun (WGS) entry which is preliminary data.</text>
</comment>